<dbReference type="CDD" id="cd01106">
    <property type="entry name" value="HTH_TipAL-Mta"/>
    <property type="match status" value="1"/>
</dbReference>
<protein>
    <submittedName>
        <fullName evidence="3">MerR family transcriptional regulator</fullName>
    </submittedName>
</protein>
<dbReference type="InterPro" id="IPR009061">
    <property type="entry name" value="DNA-bd_dom_put_sf"/>
</dbReference>
<dbReference type="SMART" id="SM00422">
    <property type="entry name" value="HTH_MERR"/>
    <property type="match status" value="1"/>
</dbReference>
<evidence type="ECO:0000313" key="3">
    <source>
        <dbReference type="EMBL" id="MBW7454763.1"/>
    </source>
</evidence>
<proteinExistence type="predicted"/>
<keyword evidence="4" id="KW-1185">Reference proteome</keyword>
<comment type="caution">
    <text evidence="3">The sequence shown here is derived from an EMBL/GenBank/DDBJ whole genome shotgun (WGS) entry which is preliminary data.</text>
</comment>
<feature type="domain" description="HTH merR-type" evidence="2">
    <location>
        <begin position="2"/>
        <end position="71"/>
    </location>
</feature>
<dbReference type="RefSeq" id="WP_210037456.1">
    <property type="nucleotide sequence ID" value="NZ_JBHLVU010000004.1"/>
</dbReference>
<dbReference type="Pfam" id="PF13411">
    <property type="entry name" value="MerR_1"/>
    <property type="match status" value="1"/>
</dbReference>
<dbReference type="PANTHER" id="PTHR30204:SF90">
    <property type="entry name" value="HTH-TYPE TRANSCRIPTIONAL ACTIVATOR MTA"/>
    <property type="match status" value="1"/>
</dbReference>
<reference evidence="3 4" key="1">
    <citation type="submission" date="2021-07" db="EMBL/GenBank/DDBJ databases">
        <title>Paenibacillus radiodurans sp. nov., isolated from the southeastern edge of Tengger Desert.</title>
        <authorList>
            <person name="Zhang G."/>
        </authorList>
    </citation>
    <scope>NUCLEOTIDE SEQUENCE [LARGE SCALE GENOMIC DNA]</scope>
    <source>
        <strain evidence="3 4">CCM 7311</strain>
    </source>
</reference>
<dbReference type="PANTHER" id="PTHR30204">
    <property type="entry name" value="REDOX-CYCLING DRUG-SENSING TRANSCRIPTIONAL ACTIVATOR SOXR"/>
    <property type="match status" value="1"/>
</dbReference>
<dbReference type="Gene3D" id="1.10.1660.10">
    <property type="match status" value="1"/>
</dbReference>
<evidence type="ECO:0000256" key="1">
    <source>
        <dbReference type="ARBA" id="ARBA00023125"/>
    </source>
</evidence>
<name>A0ABS7C1G7_9BACL</name>
<evidence type="ECO:0000259" key="2">
    <source>
        <dbReference type="PROSITE" id="PS50937"/>
    </source>
</evidence>
<dbReference type="PROSITE" id="PS50937">
    <property type="entry name" value="HTH_MERR_2"/>
    <property type="match status" value="1"/>
</dbReference>
<dbReference type="Proteomes" id="UP001519887">
    <property type="component" value="Unassembled WGS sequence"/>
</dbReference>
<accession>A0ABS7C1G7</accession>
<dbReference type="InterPro" id="IPR047057">
    <property type="entry name" value="MerR_fam"/>
</dbReference>
<dbReference type="SUPFAM" id="SSF46955">
    <property type="entry name" value="Putative DNA-binding domain"/>
    <property type="match status" value="1"/>
</dbReference>
<evidence type="ECO:0000313" key="4">
    <source>
        <dbReference type="Proteomes" id="UP001519887"/>
    </source>
</evidence>
<dbReference type="InterPro" id="IPR000551">
    <property type="entry name" value="MerR-type_HTH_dom"/>
</dbReference>
<keyword evidence="1" id="KW-0238">DNA-binding</keyword>
<gene>
    <name evidence="3" type="ORF">K0U00_12040</name>
</gene>
<sequence length="253" mass="29159">MLYTVKEVSSLSMVTIKTLHHYHKIGLLIPHEITEAGYRLYGTKELERLQHILFYRELDFPLETIKELLQGEQERLSILSQQEELLLARKQRLENIIDTLKLSMEHTEKGENMNKRDLFKGFETMEEWNEALRGQNDYLKQTYSVDALEVAEADVQKMNEQASEAAAFMTHMADALRAGLKHNDIKIRDVIRSHIHFMNQHGHQISAHDFAAQTRFFLSDDFHLRMLEDQQTGLAYFLAAAAEAIAAEDTAGG</sequence>
<organism evidence="3 4">
    <name type="scientific">Paenibacillus sepulcri</name>
    <dbReference type="NCBI Taxonomy" id="359917"/>
    <lineage>
        <taxon>Bacteria</taxon>
        <taxon>Bacillati</taxon>
        <taxon>Bacillota</taxon>
        <taxon>Bacilli</taxon>
        <taxon>Bacillales</taxon>
        <taxon>Paenibacillaceae</taxon>
        <taxon>Paenibacillus</taxon>
    </lineage>
</organism>
<dbReference type="EMBL" id="JAHZIK010000246">
    <property type="protein sequence ID" value="MBW7454763.1"/>
    <property type="molecule type" value="Genomic_DNA"/>
</dbReference>